<comment type="caution">
    <text evidence="4">The sequence shown here is derived from an EMBL/GenBank/DDBJ whole genome shotgun (WGS) entry which is preliminary data.</text>
</comment>
<reference evidence="4" key="1">
    <citation type="submission" date="2023-10" db="EMBL/GenBank/DDBJ databases">
        <authorList>
            <person name="Hackl T."/>
        </authorList>
    </citation>
    <scope>NUCLEOTIDE SEQUENCE</scope>
</reference>
<name>A0AAI8VRM9_9PEZI</name>
<dbReference type="EMBL" id="CAUWAG010000013">
    <property type="protein sequence ID" value="CAJ2509817.1"/>
    <property type="molecule type" value="Genomic_DNA"/>
</dbReference>
<evidence type="ECO:0000313" key="5">
    <source>
        <dbReference type="Proteomes" id="UP001295740"/>
    </source>
</evidence>
<keyword evidence="1" id="KW-0812">Transmembrane</keyword>
<gene>
    <name evidence="4" type="ORF">KHLLAP_LOCUS10285</name>
</gene>
<evidence type="ECO:0000313" key="4">
    <source>
        <dbReference type="EMBL" id="CAJ2509817.1"/>
    </source>
</evidence>
<sequence length="87" mass="9614">MLGAMLLALLILPLYPLHRWSNAVPMDNSTMRRIIGLQGGCTLAFCLVLNLCTTAKRHEVFMATSLYMVVLSLFIRKVKVSFSGAAI</sequence>
<dbReference type="InterPro" id="IPR046529">
    <property type="entry name" value="DUF6594"/>
</dbReference>
<feature type="signal peptide" evidence="2">
    <location>
        <begin position="1"/>
        <end position="23"/>
    </location>
</feature>
<evidence type="ECO:0000259" key="3">
    <source>
        <dbReference type="Pfam" id="PF20237"/>
    </source>
</evidence>
<keyword evidence="2" id="KW-0732">Signal</keyword>
<evidence type="ECO:0000256" key="1">
    <source>
        <dbReference type="SAM" id="Phobius"/>
    </source>
</evidence>
<feature type="domain" description="DUF6594" evidence="3">
    <location>
        <begin position="4"/>
        <end position="71"/>
    </location>
</feature>
<feature type="transmembrane region" description="Helical" evidence="1">
    <location>
        <begin position="35"/>
        <end position="53"/>
    </location>
</feature>
<feature type="chain" id="PRO_5042514544" evidence="2">
    <location>
        <begin position="24"/>
        <end position="87"/>
    </location>
</feature>
<keyword evidence="1" id="KW-1133">Transmembrane helix</keyword>
<evidence type="ECO:0000256" key="2">
    <source>
        <dbReference type="SAM" id="SignalP"/>
    </source>
</evidence>
<proteinExistence type="predicted"/>
<dbReference type="AlphaFoldDB" id="A0AAI8VRM9"/>
<protein>
    <submittedName>
        <fullName evidence="4">Uu.00g057170.m01.CDS01</fullName>
    </submittedName>
</protein>
<dbReference type="Proteomes" id="UP001295740">
    <property type="component" value="Unassembled WGS sequence"/>
</dbReference>
<organism evidence="4 5">
    <name type="scientific">Anthostomella pinea</name>
    <dbReference type="NCBI Taxonomy" id="933095"/>
    <lineage>
        <taxon>Eukaryota</taxon>
        <taxon>Fungi</taxon>
        <taxon>Dikarya</taxon>
        <taxon>Ascomycota</taxon>
        <taxon>Pezizomycotina</taxon>
        <taxon>Sordariomycetes</taxon>
        <taxon>Xylariomycetidae</taxon>
        <taxon>Xylariales</taxon>
        <taxon>Xylariaceae</taxon>
        <taxon>Anthostomella</taxon>
    </lineage>
</organism>
<dbReference type="Pfam" id="PF20237">
    <property type="entry name" value="DUF6594"/>
    <property type="match status" value="1"/>
</dbReference>
<keyword evidence="5" id="KW-1185">Reference proteome</keyword>
<feature type="transmembrane region" description="Helical" evidence="1">
    <location>
        <begin position="60"/>
        <end position="78"/>
    </location>
</feature>
<accession>A0AAI8VRM9</accession>
<keyword evidence="1" id="KW-0472">Membrane</keyword>